<dbReference type="Proteomes" id="UP000807306">
    <property type="component" value="Unassembled WGS sequence"/>
</dbReference>
<dbReference type="AlphaFoldDB" id="A0A9P6E481"/>
<evidence type="ECO:0000313" key="1">
    <source>
        <dbReference type="EMBL" id="KAF9522207.1"/>
    </source>
</evidence>
<accession>A0A9P6E481</accession>
<keyword evidence="2" id="KW-1185">Reference proteome</keyword>
<name>A0A9P6E481_9AGAR</name>
<comment type="caution">
    <text evidence="1">The sequence shown here is derived from an EMBL/GenBank/DDBJ whole genome shotgun (WGS) entry which is preliminary data.</text>
</comment>
<dbReference type="OrthoDB" id="3188866at2759"/>
<dbReference type="EMBL" id="MU157956">
    <property type="protein sequence ID" value="KAF9522207.1"/>
    <property type="molecule type" value="Genomic_DNA"/>
</dbReference>
<organism evidence="1 2">
    <name type="scientific">Crepidotus variabilis</name>
    <dbReference type="NCBI Taxonomy" id="179855"/>
    <lineage>
        <taxon>Eukaryota</taxon>
        <taxon>Fungi</taxon>
        <taxon>Dikarya</taxon>
        <taxon>Basidiomycota</taxon>
        <taxon>Agaricomycotina</taxon>
        <taxon>Agaricomycetes</taxon>
        <taxon>Agaricomycetidae</taxon>
        <taxon>Agaricales</taxon>
        <taxon>Agaricineae</taxon>
        <taxon>Crepidotaceae</taxon>
        <taxon>Crepidotus</taxon>
    </lineage>
</organism>
<protein>
    <recommendedName>
        <fullName evidence="3">F-box domain-containing protein</fullName>
    </recommendedName>
</protein>
<gene>
    <name evidence="1" type="ORF">CPB83DRAFT_840668</name>
</gene>
<proteinExistence type="predicted"/>
<evidence type="ECO:0008006" key="3">
    <source>
        <dbReference type="Google" id="ProtNLM"/>
    </source>
</evidence>
<reference evidence="1" key="1">
    <citation type="submission" date="2020-11" db="EMBL/GenBank/DDBJ databases">
        <authorList>
            <consortium name="DOE Joint Genome Institute"/>
            <person name="Ahrendt S."/>
            <person name="Riley R."/>
            <person name="Andreopoulos W."/>
            <person name="Labutti K."/>
            <person name="Pangilinan J."/>
            <person name="Ruiz-Duenas F.J."/>
            <person name="Barrasa J.M."/>
            <person name="Sanchez-Garcia M."/>
            <person name="Camarero S."/>
            <person name="Miyauchi S."/>
            <person name="Serrano A."/>
            <person name="Linde D."/>
            <person name="Babiker R."/>
            <person name="Drula E."/>
            <person name="Ayuso-Fernandez I."/>
            <person name="Pacheco R."/>
            <person name="Padilla G."/>
            <person name="Ferreira P."/>
            <person name="Barriuso J."/>
            <person name="Kellner H."/>
            <person name="Castanera R."/>
            <person name="Alfaro M."/>
            <person name="Ramirez L."/>
            <person name="Pisabarro A.G."/>
            <person name="Kuo A."/>
            <person name="Tritt A."/>
            <person name="Lipzen A."/>
            <person name="He G."/>
            <person name="Yan M."/>
            <person name="Ng V."/>
            <person name="Cullen D."/>
            <person name="Martin F."/>
            <person name="Rosso M.-N."/>
            <person name="Henrissat B."/>
            <person name="Hibbett D."/>
            <person name="Martinez A.T."/>
            <person name="Grigoriev I.V."/>
        </authorList>
    </citation>
    <scope>NUCLEOTIDE SEQUENCE</scope>
    <source>
        <strain evidence="1">CBS 506.95</strain>
    </source>
</reference>
<evidence type="ECO:0000313" key="2">
    <source>
        <dbReference type="Proteomes" id="UP000807306"/>
    </source>
</evidence>
<sequence length="383" mass="43458">MELTQEAYHDIIKNVGTRADLCSLCWVSRGFRSAAEKALYNTVSFGQDNGTPLLCRTLSNSPRLAALVVALTISLEDDEDDEVSDEDEAASIASTAILPKTFWHDIANVLQATSNLHYLHVRVNHSANPAVAWILRRCDFQLRKFHSDFDWDDELVKFLNNQKLLEDLYLSDYREPKKRDDSADESVVQNLLESKSMPFLSYLECTFSEAAIAMVPGRPVTHLKTCFSRTELGAKRDEMYDLLSKVALSTCHLHSLDLADSSYTEQFSTELLAAITTMRSLTSELRYLGTLVLPVDGQERLQIYALLRRLPKIRCVEFEVSEWKPQPSSASAQRALAGELQLYVPSITRVVFVLDFDRSVVSTSGHIWRVDLEIATEYLWRHQ</sequence>